<organism evidence="5 6">
    <name type="scientific">Jiella pacifica</name>
    <dbReference type="NCBI Taxonomy" id="2696469"/>
    <lineage>
        <taxon>Bacteria</taxon>
        <taxon>Pseudomonadati</taxon>
        <taxon>Pseudomonadota</taxon>
        <taxon>Alphaproteobacteria</taxon>
        <taxon>Hyphomicrobiales</taxon>
        <taxon>Aurantimonadaceae</taxon>
        <taxon>Jiella</taxon>
    </lineage>
</organism>
<dbReference type="GO" id="GO:0015036">
    <property type="term" value="F:disulfide oxidoreductase activity"/>
    <property type="evidence" value="ECO:0007669"/>
    <property type="project" value="UniProtKB-ARBA"/>
</dbReference>
<dbReference type="AlphaFoldDB" id="A0A6N9T955"/>
<evidence type="ECO:0000256" key="2">
    <source>
        <dbReference type="ARBA" id="ARBA00022748"/>
    </source>
</evidence>
<dbReference type="EMBL" id="JAAAMG010000049">
    <property type="protein sequence ID" value="NDW07974.1"/>
    <property type="molecule type" value="Genomic_DNA"/>
</dbReference>
<dbReference type="InterPro" id="IPR017937">
    <property type="entry name" value="Thioredoxin_CS"/>
</dbReference>
<dbReference type="GO" id="GO:0017004">
    <property type="term" value="P:cytochrome complex assembly"/>
    <property type="evidence" value="ECO:0007669"/>
    <property type="project" value="UniProtKB-KW"/>
</dbReference>
<dbReference type="PANTHER" id="PTHR42852">
    <property type="entry name" value="THIOL:DISULFIDE INTERCHANGE PROTEIN DSBE"/>
    <property type="match status" value="1"/>
</dbReference>
<dbReference type="RefSeq" id="WP_163466424.1">
    <property type="nucleotide sequence ID" value="NZ_JAAAMG010000049.1"/>
</dbReference>
<comment type="caution">
    <text evidence="5">The sequence shown here is derived from an EMBL/GenBank/DDBJ whole genome shotgun (WGS) entry which is preliminary data.</text>
</comment>
<comment type="subcellular location">
    <subcellularLocation>
        <location evidence="1">Cell envelope</location>
    </subcellularLocation>
</comment>
<dbReference type="Pfam" id="PF08534">
    <property type="entry name" value="Redoxin"/>
    <property type="match status" value="1"/>
</dbReference>
<dbReference type="SUPFAM" id="SSF52833">
    <property type="entry name" value="Thioredoxin-like"/>
    <property type="match status" value="1"/>
</dbReference>
<dbReference type="InterPro" id="IPR050553">
    <property type="entry name" value="Thioredoxin_ResA/DsbE_sf"/>
</dbReference>
<keyword evidence="3" id="KW-0676">Redox-active center</keyword>
<proteinExistence type="predicted"/>
<evidence type="ECO:0000256" key="1">
    <source>
        <dbReference type="ARBA" id="ARBA00004196"/>
    </source>
</evidence>
<dbReference type="InterPro" id="IPR013740">
    <property type="entry name" value="Redoxin"/>
</dbReference>
<dbReference type="InterPro" id="IPR036249">
    <property type="entry name" value="Thioredoxin-like_sf"/>
</dbReference>
<dbReference type="PROSITE" id="PS51352">
    <property type="entry name" value="THIOREDOXIN_2"/>
    <property type="match status" value="1"/>
</dbReference>
<protein>
    <submittedName>
        <fullName evidence="5">Redoxin family protein</fullName>
    </submittedName>
</protein>
<keyword evidence="6" id="KW-1185">Reference proteome</keyword>
<evidence type="ECO:0000313" key="5">
    <source>
        <dbReference type="EMBL" id="NDW07974.1"/>
    </source>
</evidence>
<keyword evidence="2" id="KW-0201">Cytochrome c-type biogenesis</keyword>
<dbReference type="Gene3D" id="3.40.30.10">
    <property type="entry name" value="Glutaredoxin"/>
    <property type="match status" value="1"/>
</dbReference>
<dbReference type="InterPro" id="IPR013766">
    <property type="entry name" value="Thioredoxin_domain"/>
</dbReference>
<sequence length="187" mass="20432">MRMTRGRLLFALLVICLGLAGAGTLLLKAEPSGATRTVADLTFENSEGNSVSLADFRGQAVLLNIWATWCPPCREEMPSLDRLQAELGGPDFEVVPLSIDRNGLDAVRPFFAEIGIENLDIYLDRPADSMKALNVLGLPTTLLIDSNGRELQRWAGPKEWDSPEVIAEIRGYLDLTDASSRSDTVSQ</sequence>
<evidence type="ECO:0000256" key="3">
    <source>
        <dbReference type="ARBA" id="ARBA00023284"/>
    </source>
</evidence>
<name>A0A6N9T955_9HYPH</name>
<dbReference type="GO" id="GO:0030313">
    <property type="term" value="C:cell envelope"/>
    <property type="evidence" value="ECO:0007669"/>
    <property type="project" value="UniProtKB-SubCell"/>
</dbReference>
<evidence type="ECO:0000259" key="4">
    <source>
        <dbReference type="PROSITE" id="PS51352"/>
    </source>
</evidence>
<dbReference type="PROSITE" id="PS00194">
    <property type="entry name" value="THIOREDOXIN_1"/>
    <property type="match status" value="1"/>
</dbReference>
<dbReference type="CDD" id="cd02966">
    <property type="entry name" value="TlpA_like_family"/>
    <property type="match status" value="1"/>
</dbReference>
<gene>
    <name evidence="5" type="ORF">GTK09_26685</name>
</gene>
<feature type="domain" description="Thioredoxin" evidence="4">
    <location>
        <begin position="32"/>
        <end position="174"/>
    </location>
</feature>
<dbReference type="PANTHER" id="PTHR42852:SF13">
    <property type="entry name" value="PROTEIN DIPZ"/>
    <property type="match status" value="1"/>
</dbReference>
<evidence type="ECO:0000313" key="6">
    <source>
        <dbReference type="Proteomes" id="UP000469011"/>
    </source>
</evidence>
<accession>A0A6N9T955</accession>
<dbReference type="Proteomes" id="UP000469011">
    <property type="component" value="Unassembled WGS sequence"/>
</dbReference>
<reference evidence="5 6" key="1">
    <citation type="submission" date="2020-01" db="EMBL/GenBank/DDBJ databases">
        <title>Jiella pacifica sp. nov.</title>
        <authorList>
            <person name="Xue Z."/>
            <person name="Zhu S."/>
            <person name="Chen J."/>
            <person name="Yang J."/>
        </authorList>
    </citation>
    <scope>NUCLEOTIDE SEQUENCE [LARGE SCALE GENOMIC DNA]</scope>
    <source>
        <strain evidence="5 6">40Bstr34</strain>
    </source>
</reference>